<organism evidence="4 5">
    <name type="scientific">Serratia rubidaea</name>
    <name type="common">Serratia marinorubra</name>
    <dbReference type="NCBI Taxonomy" id="61652"/>
    <lineage>
        <taxon>Bacteria</taxon>
        <taxon>Pseudomonadati</taxon>
        <taxon>Pseudomonadota</taxon>
        <taxon>Gammaproteobacteria</taxon>
        <taxon>Enterobacterales</taxon>
        <taxon>Yersiniaceae</taxon>
        <taxon>Serratia</taxon>
    </lineage>
</organism>
<dbReference type="Gene3D" id="1.10.1200.10">
    <property type="entry name" value="ACP-like"/>
    <property type="match status" value="1"/>
</dbReference>
<dbReference type="PROSITE" id="PS00455">
    <property type="entry name" value="AMP_BINDING"/>
    <property type="match status" value="1"/>
</dbReference>
<dbReference type="GO" id="GO:0009366">
    <property type="term" value="C:enterobactin synthetase complex"/>
    <property type="evidence" value="ECO:0007669"/>
    <property type="project" value="TreeGrafter"/>
</dbReference>
<dbReference type="PROSITE" id="PS50075">
    <property type="entry name" value="CARRIER"/>
    <property type="match status" value="1"/>
</dbReference>
<reference evidence="4 5" key="1">
    <citation type="submission" date="2018-12" db="EMBL/GenBank/DDBJ databases">
        <authorList>
            <consortium name="Pathogen Informatics"/>
        </authorList>
    </citation>
    <scope>NUCLEOTIDE SEQUENCE [LARGE SCALE GENOMIC DNA]</scope>
    <source>
        <strain evidence="4 5">NCTC9419</strain>
    </source>
</reference>
<feature type="domain" description="Carrier" evidence="3">
    <location>
        <begin position="487"/>
        <end position="563"/>
    </location>
</feature>
<dbReference type="InterPro" id="IPR000873">
    <property type="entry name" value="AMP-dep_synth/lig_dom"/>
</dbReference>
<evidence type="ECO:0000313" key="5">
    <source>
        <dbReference type="Proteomes" id="UP000271603"/>
    </source>
</evidence>
<evidence type="ECO:0000313" key="4">
    <source>
        <dbReference type="EMBL" id="VEA73159.1"/>
    </source>
</evidence>
<dbReference type="PANTHER" id="PTHR45527:SF1">
    <property type="entry name" value="FATTY ACID SYNTHASE"/>
    <property type="match status" value="1"/>
</dbReference>
<sequence length="580" mass="62599">MGKHASSLAAVDEHISLNYQQLGCAARNVSKTLINDDVFDECVGISGPPSVRTLAALLGVVLSGNHYLYVDVSQPADWLGDHLRHVGCRRVLHCGDTLPDIVLAGVAFLPVTLDTRESAVALPELSAQHAAYINFSSGSTGQPKAIVCTHAGVTRLCQQQDFLPFGAALTFLFHSPLSFDAATLEIWGALLNGGCCVVNAGGMLTPEKLRAHIRQRGVNTLWLTASLFNTFVDVDLACLSGIQHLLTGGDALSTSHVRRALAAHKATRFINGYGPTENTTFTCCHVIRPQDAAAQDIPIGRAINGTEVGLYDAAGAPVTCAGETGEIYAFGAGLARGYHRSPDRNARAFVTVELRGRRMRAYRTGDLARYDDDGYLHFVGRVDSQVKINGYRLNLAALEAYFRQVNAIQDCALLVVEQQGSKRLVAVLLAQDDGPARDAALALASWERPGAYLCLRCFPLTPHGKTDRRALLAEWQAHQRRHTEVEEPLTPMQTLCAAWWAQILGQPVVDPELDFFQAGGNSLLALRLLAITQADGGEADISLNELYDHSTLAAFARLLSAKGRSATSRHTAIPEQPLVL</sequence>
<dbReference type="SMART" id="SM00823">
    <property type="entry name" value="PKS_PP"/>
    <property type="match status" value="1"/>
</dbReference>
<dbReference type="InterPro" id="IPR020845">
    <property type="entry name" value="AMP-binding_CS"/>
</dbReference>
<proteinExistence type="predicted"/>
<dbReference type="Gene3D" id="3.30.300.30">
    <property type="match status" value="1"/>
</dbReference>
<dbReference type="STRING" id="61652.AXX16_3277"/>
<dbReference type="Proteomes" id="UP000271603">
    <property type="component" value="Chromosome"/>
</dbReference>
<dbReference type="InterPro" id="IPR009081">
    <property type="entry name" value="PP-bd_ACP"/>
</dbReference>
<dbReference type="PANTHER" id="PTHR45527">
    <property type="entry name" value="NONRIBOSOMAL PEPTIDE SYNTHETASE"/>
    <property type="match status" value="1"/>
</dbReference>
<keyword evidence="1" id="KW-0596">Phosphopantetheine</keyword>
<accession>A0A447QSX8</accession>
<dbReference type="SUPFAM" id="SSF56801">
    <property type="entry name" value="Acetyl-CoA synthetase-like"/>
    <property type="match status" value="1"/>
</dbReference>
<dbReference type="InterPro" id="IPR036736">
    <property type="entry name" value="ACP-like_sf"/>
</dbReference>
<dbReference type="GO" id="GO:0043041">
    <property type="term" value="P:amino acid activation for nonribosomal peptide biosynthetic process"/>
    <property type="evidence" value="ECO:0007669"/>
    <property type="project" value="TreeGrafter"/>
</dbReference>
<dbReference type="AlphaFoldDB" id="A0A447QSX8"/>
<dbReference type="GO" id="GO:0005829">
    <property type="term" value="C:cytosol"/>
    <property type="evidence" value="ECO:0007669"/>
    <property type="project" value="TreeGrafter"/>
</dbReference>
<evidence type="ECO:0000259" key="3">
    <source>
        <dbReference type="PROSITE" id="PS50075"/>
    </source>
</evidence>
<dbReference type="Pfam" id="PF00550">
    <property type="entry name" value="PP-binding"/>
    <property type="match status" value="1"/>
</dbReference>
<protein>
    <submittedName>
        <fullName evidence="4">Linear gramicidin synthase subunit B</fullName>
    </submittedName>
</protein>
<dbReference type="InterPro" id="IPR045851">
    <property type="entry name" value="AMP-bd_C_sf"/>
</dbReference>
<evidence type="ECO:0000256" key="2">
    <source>
        <dbReference type="ARBA" id="ARBA00022553"/>
    </source>
</evidence>
<dbReference type="EMBL" id="LR134155">
    <property type="protein sequence ID" value="VEA73159.1"/>
    <property type="molecule type" value="Genomic_DNA"/>
</dbReference>
<evidence type="ECO:0000256" key="1">
    <source>
        <dbReference type="ARBA" id="ARBA00022450"/>
    </source>
</evidence>
<keyword evidence="2" id="KW-0597">Phosphoprotein</keyword>
<dbReference type="Gene3D" id="3.40.50.12780">
    <property type="entry name" value="N-terminal domain of ligase-like"/>
    <property type="match status" value="1"/>
</dbReference>
<dbReference type="InterPro" id="IPR020806">
    <property type="entry name" value="PKS_PP-bd"/>
</dbReference>
<dbReference type="GO" id="GO:0031177">
    <property type="term" value="F:phosphopantetheine binding"/>
    <property type="evidence" value="ECO:0007669"/>
    <property type="project" value="InterPro"/>
</dbReference>
<gene>
    <name evidence="4" type="primary">lgrB_1</name>
    <name evidence="4" type="ORF">NCTC9419_04783</name>
</gene>
<name>A0A447QSX8_SERRU</name>
<dbReference type="Pfam" id="PF00501">
    <property type="entry name" value="AMP-binding"/>
    <property type="match status" value="1"/>
</dbReference>
<dbReference type="GO" id="GO:0047527">
    <property type="term" value="F:2,3-dihydroxybenzoate-serine ligase activity"/>
    <property type="evidence" value="ECO:0007669"/>
    <property type="project" value="TreeGrafter"/>
</dbReference>
<dbReference type="GO" id="GO:0009239">
    <property type="term" value="P:enterobactin biosynthetic process"/>
    <property type="evidence" value="ECO:0007669"/>
    <property type="project" value="TreeGrafter"/>
</dbReference>
<dbReference type="InterPro" id="IPR042099">
    <property type="entry name" value="ANL_N_sf"/>
</dbReference>
<dbReference type="SUPFAM" id="SSF47336">
    <property type="entry name" value="ACP-like"/>
    <property type="match status" value="1"/>
</dbReference>